<feature type="signal peptide" evidence="1">
    <location>
        <begin position="1"/>
        <end position="19"/>
    </location>
</feature>
<sequence>MKKYIGYLLVFALSLTAISCNDDKIEDQSIFDTEAPARNEFDKWLMKNYVTPYNIEIKYKWEDIETDMSYDLAPAGLNQSKIMAQIIKYVWLEAYDEIAGINFMRTYVPKQILFVGSAAYDADTQTSTLGTAEGGLKVILYNINTIENNIDDPEVLNAYYFHTMHHEFSHILHQTKPYSTDFEKITPSEYVGAQWNEQADSTANRKGFVTPYAMDQPDEDFAEIISTYITNDQTYWESLLQQSGEKGAKLINQKFEIVKSYLQNSWNIDIDELRSVVLRRTSEIKDLDLENL</sequence>
<dbReference type="NCBIfam" id="TIGR04549">
    <property type="entry name" value="LP_HExxH_w_tonB"/>
    <property type="match status" value="1"/>
</dbReference>
<name>F3QTD6_9BACT</name>
<dbReference type="AlphaFoldDB" id="F3QTD6"/>
<dbReference type="InterPro" id="IPR030890">
    <property type="entry name" value="LP_HExxH_w_TonB"/>
</dbReference>
<reference evidence="2 3" key="1">
    <citation type="submission" date="2011-02" db="EMBL/GenBank/DDBJ databases">
        <authorList>
            <person name="Weinstock G."/>
            <person name="Sodergren E."/>
            <person name="Clifton S."/>
            <person name="Fulton L."/>
            <person name="Fulton B."/>
            <person name="Courtney L."/>
            <person name="Fronick C."/>
            <person name="Harrison M."/>
            <person name="Strong C."/>
            <person name="Farmer C."/>
            <person name="Delahaunty K."/>
            <person name="Markovic C."/>
            <person name="Hall O."/>
            <person name="Minx P."/>
            <person name="Tomlinson C."/>
            <person name="Mitreva M."/>
            <person name="Hou S."/>
            <person name="Chen J."/>
            <person name="Wollam A."/>
            <person name="Pepin K.H."/>
            <person name="Johnson M."/>
            <person name="Bhonagiri V."/>
            <person name="Zhang X."/>
            <person name="Suruliraj S."/>
            <person name="Warren W."/>
            <person name="Chinwalla A."/>
            <person name="Mardis E.R."/>
            <person name="Wilson R.K."/>
        </authorList>
    </citation>
    <scope>NUCLEOTIDE SEQUENCE [LARGE SCALE GENOMIC DNA]</scope>
    <source>
        <strain evidence="2 3">YIT 11841</strain>
    </source>
</reference>
<dbReference type="Pfam" id="PF15890">
    <property type="entry name" value="Peptidase_Mx1"/>
    <property type="match status" value="1"/>
</dbReference>
<dbReference type="Gene3D" id="3.40.390.70">
    <property type="match status" value="1"/>
</dbReference>
<keyword evidence="1" id="KW-0732">Signal</keyword>
<dbReference type="OrthoDB" id="1113652at2"/>
<dbReference type="eggNOG" id="ENOG502ZA2M">
    <property type="taxonomic scope" value="Bacteria"/>
</dbReference>
<dbReference type="HOGENOM" id="CLU_048099_0_0_10"/>
<evidence type="ECO:0000313" key="3">
    <source>
        <dbReference type="Proteomes" id="UP000005546"/>
    </source>
</evidence>
<dbReference type="GeneID" id="98397919"/>
<comment type="caution">
    <text evidence="2">The sequence shown here is derived from an EMBL/GenBank/DDBJ whole genome shotgun (WGS) entry which is preliminary data.</text>
</comment>
<organism evidence="2 3">
    <name type="scientific">Paraprevotella xylaniphila YIT 11841</name>
    <dbReference type="NCBI Taxonomy" id="762982"/>
    <lineage>
        <taxon>Bacteria</taxon>
        <taxon>Pseudomonadati</taxon>
        <taxon>Bacteroidota</taxon>
        <taxon>Bacteroidia</taxon>
        <taxon>Bacteroidales</taxon>
        <taxon>Prevotellaceae</taxon>
        <taxon>Paraprevotella</taxon>
    </lineage>
</organism>
<keyword evidence="3" id="KW-1185">Reference proteome</keyword>
<dbReference type="EMBL" id="AFBR01000036">
    <property type="protein sequence ID" value="EGG54661.1"/>
    <property type="molecule type" value="Genomic_DNA"/>
</dbReference>
<dbReference type="RefSeq" id="WP_008626550.1">
    <property type="nucleotide sequence ID" value="NZ_GL883837.1"/>
</dbReference>
<proteinExistence type="predicted"/>
<protein>
    <recommendedName>
        <fullName evidence="4">Substrate import-associated zinc metallohydrolase lipoprotein</fullName>
    </recommendedName>
</protein>
<evidence type="ECO:0000256" key="1">
    <source>
        <dbReference type="SAM" id="SignalP"/>
    </source>
</evidence>
<dbReference type="PROSITE" id="PS51257">
    <property type="entry name" value="PROKAR_LIPOPROTEIN"/>
    <property type="match status" value="1"/>
</dbReference>
<accession>F3QTD6</accession>
<evidence type="ECO:0000313" key="2">
    <source>
        <dbReference type="EMBL" id="EGG54661.1"/>
    </source>
</evidence>
<feature type="chain" id="PRO_5003305436" description="Substrate import-associated zinc metallohydrolase lipoprotein" evidence="1">
    <location>
        <begin position="20"/>
        <end position="292"/>
    </location>
</feature>
<dbReference type="STRING" id="762982.HMPREF9442_01453"/>
<dbReference type="Proteomes" id="UP000005546">
    <property type="component" value="Unassembled WGS sequence"/>
</dbReference>
<dbReference type="SUPFAM" id="SSF55486">
    <property type="entry name" value="Metalloproteases ('zincins'), catalytic domain"/>
    <property type="match status" value="1"/>
</dbReference>
<gene>
    <name evidence="2" type="ORF">HMPREF9442_01453</name>
</gene>
<evidence type="ECO:0008006" key="4">
    <source>
        <dbReference type="Google" id="ProtNLM"/>
    </source>
</evidence>